<feature type="region of interest" description="Disordered" evidence="1">
    <location>
        <begin position="65"/>
        <end position="85"/>
    </location>
</feature>
<evidence type="ECO:0000313" key="3">
    <source>
        <dbReference type="Proteomes" id="UP001314170"/>
    </source>
</evidence>
<accession>A0AAV1RHE9</accession>
<organism evidence="2 3">
    <name type="scientific">Dovyalis caffra</name>
    <dbReference type="NCBI Taxonomy" id="77055"/>
    <lineage>
        <taxon>Eukaryota</taxon>
        <taxon>Viridiplantae</taxon>
        <taxon>Streptophyta</taxon>
        <taxon>Embryophyta</taxon>
        <taxon>Tracheophyta</taxon>
        <taxon>Spermatophyta</taxon>
        <taxon>Magnoliopsida</taxon>
        <taxon>eudicotyledons</taxon>
        <taxon>Gunneridae</taxon>
        <taxon>Pentapetalae</taxon>
        <taxon>rosids</taxon>
        <taxon>fabids</taxon>
        <taxon>Malpighiales</taxon>
        <taxon>Salicaceae</taxon>
        <taxon>Flacourtieae</taxon>
        <taxon>Dovyalis</taxon>
    </lineage>
</organism>
<dbReference type="EMBL" id="CAWUPB010000994">
    <property type="protein sequence ID" value="CAK7335846.1"/>
    <property type="molecule type" value="Genomic_DNA"/>
</dbReference>
<sequence length="85" mass="9570">MKCGLNSTSILPSTELESWLFLQLRICHRSTTILFVKDMNQRGYAVFGYLLVVPIDEISQAFKQGDAEKKEDATVHKDSDSSDSD</sequence>
<proteinExistence type="predicted"/>
<protein>
    <submittedName>
        <fullName evidence="2">Uncharacterized protein</fullName>
    </submittedName>
</protein>
<evidence type="ECO:0000313" key="2">
    <source>
        <dbReference type="EMBL" id="CAK7335846.1"/>
    </source>
</evidence>
<comment type="caution">
    <text evidence="2">The sequence shown here is derived from an EMBL/GenBank/DDBJ whole genome shotgun (WGS) entry which is preliminary data.</text>
</comment>
<dbReference type="Proteomes" id="UP001314170">
    <property type="component" value="Unassembled WGS sequence"/>
</dbReference>
<reference evidence="2 3" key="1">
    <citation type="submission" date="2024-01" db="EMBL/GenBank/DDBJ databases">
        <authorList>
            <person name="Waweru B."/>
        </authorList>
    </citation>
    <scope>NUCLEOTIDE SEQUENCE [LARGE SCALE GENOMIC DNA]</scope>
</reference>
<evidence type="ECO:0000256" key="1">
    <source>
        <dbReference type="SAM" id="MobiDB-lite"/>
    </source>
</evidence>
<gene>
    <name evidence="2" type="ORF">DCAF_LOCUS10849</name>
</gene>
<name>A0AAV1RHE9_9ROSI</name>
<dbReference type="AlphaFoldDB" id="A0AAV1RHE9"/>
<keyword evidence="3" id="KW-1185">Reference proteome</keyword>